<keyword evidence="11" id="KW-1185">Reference proteome</keyword>
<keyword evidence="5 6" id="KW-0413">Isomerase</keyword>
<gene>
    <name evidence="10" type="primary">LOC112289581</name>
</gene>
<dbReference type="EMBL" id="ABEU02000012">
    <property type="status" value="NOT_ANNOTATED_CDS"/>
    <property type="molecule type" value="Genomic_DNA"/>
</dbReference>
<dbReference type="EnsemblPlants" id="Pp3c12_8200V3.2">
    <property type="protein sequence ID" value="Pp3c12_8200V3.2"/>
    <property type="gene ID" value="Pp3c12_8200"/>
</dbReference>
<dbReference type="Proteomes" id="UP000006727">
    <property type="component" value="Chromosome 12"/>
</dbReference>
<dbReference type="SUPFAM" id="SSF54534">
    <property type="entry name" value="FKBP-like"/>
    <property type="match status" value="3"/>
</dbReference>
<dbReference type="GO" id="GO:0030154">
    <property type="term" value="P:cell differentiation"/>
    <property type="evidence" value="ECO:0007669"/>
    <property type="project" value="EnsemblPlants"/>
</dbReference>
<dbReference type="SUPFAM" id="SSF48452">
    <property type="entry name" value="TPR-like"/>
    <property type="match status" value="1"/>
</dbReference>
<feature type="domain" description="PPIase FKBP-type" evidence="9">
    <location>
        <begin position="187"/>
        <end position="276"/>
    </location>
</feature>
<evidence type="ECO:0000256" key="4">
    <source>
        <dbReference type="ARBA" id="ARBA00022803"/>
    </source>
</evidence>
<evidence type="ECO:0000256" key="7">
    <source>
        <dbReference type="PROSITE-ProRule" id="PRU00339"/>
    </source>
</evidence>
<dbReference type="Gramene" id="Pp3c12_8200V3.2">
    <property type="protein sequence ID" value="Pp3c12_8200V3.2"/>
    <property type="gene ID" value="Pp3c12_8200"/>
</dbReference>
<dbReference type="GO" id="GO:0009735">
    <property type="term" value="P:response to cytokinin"/>
    <property type="evidence" value="ECO:0007669"/>
    <property type="project" value="EnsemblPlants"/>
</dbReference>
<reference evidence="10" key="3">
    <citation type="submission" date="2020-12" db="UniProtKB">
        <authorList>
            <consortium name="EnsemblPlants"/>
        </authorList>
    </citation>
    <scope>IDENTIFICATION</scope>
</reference>
<dbReference type="InterPro" id="IPR046357">
    <property type="entry name" value="PPIase_dom_sf"/>
</dbReference>
<proteinExistence type="predicted"/>
<sequence>MEELASSDVPNKLKKKESKMKKRVITPGALLKAVVRSGEGTKRPVEGDQIIFHYVTRTNQGVVVETSRSDFGGKGVPLRLVLGKSKMIAGWEEGITTMAKGEIAMVSEQARKTHDHVLSPSLKVQPELHYGDPECPVPVPENFPVSDELLYEVELFNFCKAKIITEDLGVTKVVLEEGEGWETARPPYEVKLWITGRILGGSTFFTHKECDPIHVEFGKEQLPEGLEKAVGTMTRKEKSIIYISSSYCTNSSNAYKLNISPQAQELEFEVQLVQLIQVRDMFGDGGLIKRRLRDGLGEFPVDCPLQDSVLRVHYKAMLPDDGGRIFIDTRSNGGEPVEFASGEGVVPEGLEASLRLMLPGELALINSVSKYAYDKFQRPESVPEGASVQWEVELLEFESAKDWTGLNFQEIMAEADSIKTTGNRLFKEGKHELAKAKYEKVLRDFRHVNPGSDEEAKELQDTNNALQLNVAACYHKLHEYIKCIETCNKVLEGNPHHVKGLFRRGTAYMETGDFDEARADFKQMITVDKAVTVDATAALQKLKQKEREAELKAKKQFKGLFDLKPGELSEGLEEVKPVSEIHEKTVVNEELPIASMDQHQHSKHETEEGSHESPRASSRLLRLLKGGEHLIRTVTFGKCTIL</sequence>
<evidence type="ECO:0000256" key="3">
    <source>
        <dbReference type="ARBA" id="ARBA00022737"/>
    </source>
</evidence>
<dbReference type="PANTHER" id="PTHR46512">
    <property type="entry name" value="PEPTIDYLPROLYL ISOMERASE"/>
    <property type="match status" value="1"/>
</dbReference>
<feature type="region of interest" description="Disordered" evidence="8">
    <location>
        <begin position="586"/>
        <end position="616"/>
    </location>
</feature>
<dbReference type="InterPro" id="IPR001179">
    <property type="entry name" value="PPIase_FKBP_dom"/>
</dbReference>
<feature type="domain" description="PPIase FKBP-type" evidence="9">
    <location>
        <begin position="307"/>
        <end position="398"/>
    </location>
</feature>
<comment type="catalytic activity">
    <reaction evidence="1 6">
        <text>[protein]-peptidylproline (omega=180) = [protein]-peptidylproline (omega=0)</text>
        <dbReference type="Rhea" id="RHEA:16237"/>
        <dbReference type="Rhea" id="RHEA-COMP:10747"/>
        <dbReference type="Rhea" id="RHEA-COMP:10748"/>
        <dbReference type="ChEBI" id="CHEBI:83833"/>
        <dbReference type="ChEBI" id="CHEBI:83834"/>
        <dbReference type="EC" id="5.2.1.8"/>
    </reaction>
</comment>
<dbReference type="EC" id="5.2.1.8" evidence="2 6"/>
<dbReference type="SMART" id="SM00028">
    <property type="entry name" value="TPR"/>
    <property type="match status" value="2"/>
</dbReference>
<dbReference type="GO" id="GO:0030010">
    <property type="term" value="P:establishment of cell polarity"/>
    <property type="evidence" value="ECO:0007669"/>
    <property type="project" value="EnsemblPlants"/>
</dbReference>
<dbReference type="Gene3D" id="1.25.40.10">
    <property type="entry name" value="Tetratricopeptide repeat domain"/>
    <property type="match status" value="1"/>
</dbReference>
<dbReference type="Pfam" id="PF13181">
    <property type="entry name" value="TPR_8"/>
    <property type="match status" value="1"/>
</dbReference>
<evidence type="ECO:0000256" key="8">
    <source>
        <dbReference type="SAM" id="MobiDB-lite"/>
    </source>
</evidence>
<dbReference type="FunCoup" id="A0A7I4APA8">
    <property type="interactions" value="2143"/>
</dbReference>
<evidence type="ECO:0000256" key="6">
    <source>
        <dbReference type="PROSITE-ProRule" id="PRU00277"/>
    </source>
</evidence>
<evidence type="ECO:0000259" key="9">
    <source>
        <dbReference type="PROSITE" id="PS50059"/>
    </source>
</evidence>
<reference evidence="10 11" key="1">
    <citation type="journal article" date="2008" name="Science">
        <title>The Physcomitrella genome reveals evolutionary insights into the conquest of land by plants.</title>
        <authorList>
            <person name="Rensing S."/>
            <person name="Lang D."/>
            <person name="Zimmer A."/>
            <person name="Terry A."/>
            <person name="Salamov A."/>
            <person name="Shapiro H."/>
            <person name="Nishiyama T."/>
            <person name="Perroud P.-F."/>
            <person name="Lindquist E."/>
            <person name="Kamisugi Y."/>
            <person name="Tanahashi T."/>
            <person name="Sakakibara K."/>
            <person name="Fujita T."/>
            <person name="Oishi K."/>
            <person name="Shin-I T."/>
            <person name="Kuroki Y."/>
            <person name="Toyoda A."/>
            <person name="Suzuki Y."/>
            <person name="Hashimoto A."/>
            <person name="Yamaguchi K."/>
            <person name="Sugano A."/>
            <person name="Kohara Y."/>
            <person name="Fujiyama A."/>
            <person name="Anterola A."/>
            <person name="Aoki S."/>
            <person name="Ashton N."/>
            <person name="Barbazuk W.B."/>
            <person name="Barker E."/>
            <person name="Bennetzen J."/>
            <person name="Bezanilla M."/>
            <person name="Blankenship R."/>
            <person name="Cho S.H."/>
            <person name="Dutcher S."/>
            <person name="Estelle M."/>
            <person name="Fawcett J.A."/>
            <person name="Gundlach H."/>
            <person name="Hanada K."/>
            <person name="Heyl A."/>
            <person name="Hicks K.A."/>
            <person name="Hugh J."/>
            <person name="Lohr M."/>
            <person name="Mayer K."/>
            <person name="Melkozernov A."/>
            <person name="Murata T."/>
            <person name="Nelson D."/>
            <person name="Pils B."/>
            <person name="Prigge M."/>
            <person name="Reiss B."/>
            <person name="Renner T."/>
            <person name="Rombauts S."/>
            <person name="Rushton P."/>
            <person name="Sanderfoot A."/>
            <person name="Schween G."/>
            <person name="Shiu S.-H."/>
            <person name="Stueber K."/>
            <person name="Theodoulou F.L."/>
            <person name="Tu H."/>
            <person name="Van de Peer Y."/>
            <person name="Verrier P.J."/>
            <person name="Waters E."/>
            <person name="Wood A."/>
            <person name="Yang L."/>
            <person name="Cove D."/>
            <person name="Cuming A."/>
            <person name="Hasebe M."/>
            <person name="Lucas S."/>
            <person name="Mishler D.B."/>
            <person name="Reski R."/>
            <person name="Grigoriev I."/>
            <person name="Quatrano R.S."/>
            <person name="Boore J.L."/>
        </authorList>
    </citation>
    <scope>NUCLEOTIDE SEQUENCE [LARGE SCALE GENOMIC DNA]</scope>
    <source>
        <strain evidence="10 11">cv. Gransden 2004</strain>
    </source>
</reference>
<dbReference type="PANTHER" id="PTHR46512:SF8">
    <property type="entry name" value="PEPTIDYLPROLYL ISOMERASE"/>
    <property type="match status" value="1"/>
</dbReference>
<evidence type="ECO:0000313" key="11">
    <source>
        <dbReference type="Proteomes" id="UP000006727"/>
    </source>
</evidence>
<dbReference type="PROSITE" id="PS50059">
    <property type="entry name" value="FKBP_PPIASE"/>
    <property type="match status" value="3"/>
</dbReference>
<dbReference type="Pfam" id="PF00254">
    <property type="entry name" value="FKBP_C"/>
    <property type="match status" value="3"/>
</dbReference>
<dbReference type="GO" id="GO:0009880">
    <property type="term" value="P:embryonic pattern specification"/>
    <property type="evidence" value="ECO:0007669"/>
    <property type="project" value="EnsemblPlants"/>
</dbReference>
<evidence type="ECO:0000313" key="10">
    <source>
        <dbReference type="EnsemblPlants" id="Pp3c12_8200V3.2"/>
    </source>
</evidence>
<dbReference type="FunFam" id="1.25.40.10:FF:000008">
    <property type="entry name" value="Peptidylprolyl isomerase"/>
    <property type="match status" value="1"/>
</dbReference>
<keyword evidence="3" id="KW-0677">Repeat</keyword>
<dbReference type="GO" id="GO:0009826">
    <property type="term" value="P:unidimensional cell growth"/>
    <property type="evidence" value="ECO:0007669"/>
    <property type="project" value="EnsemblPlants"/>
</dbReference>
<dbReference type="InterPro" id="IPR050754">
    <property type="entry name" value="FKBP4/5/8-like"/>
</dbReference>
<dbReference type="PROSITE" id="PS50005">
    <property type="entry name" value="TPR"/>
    <property type="match status" value="1"/>
</dbReference>
<reference evidence="10 11" key="2">
    <citation type="journal article" date="2018" name="Plant J.">
        <title>The Physcomitrella patens chromosome-scale assembly reveals moss genome structure and evolution.</title>
        <authorList>
            <person name="Lang D."/>
            <person name="Ullrich K.K."/>
            <person name="Murat F."/>
            <person name="Fuchs J."/>
            <person name="Jenkins J."/>
            <person name="Haas F.B."/>
            <person name="Piednoel M."/>
            <person name="Gundlach H."/>
            <person name="Van Bel M."/>
            <person name="Meyberg R."/>
            <person name="Vives C."/>
            <person name="Morata J."/>
            <person name="Symeonidi A."/>
            <person name="Hiss M."/>
            <person name="Muchero W."/>
            <person name="Kamisugi Y."/>
            <person name="Saleh O."/>
            <person name="Blanc G."/>
            <person name="Decker E.L."/>
            <person name="van Gessel N."/>
            <person name="Grimwood J."/>
            <person name="Hayes R.D."/>
            <person name="Graham S.W."/>
            <person name="Gunter L.E."/>
            <person name="McDaniel S.F."/>
            <person name="Hoernstein S.N.W."/>
            <person name="Larsson A."/>
            <person name="Li F.W."/>
            <person name="Perroud P.F."/>
            <person name="Phillips J."/>
            <person name="Ranjan P."/>
            <person name="Rokshar D.S."/>
            <person name="Rothfels C.J."/>
            <person name="Schneider L."/>
            <person name="Shu S."/>
            <person name="Stevenson D.W."/>
            <person name="Thummler F."/>
            <person name="Tillich M."/>
            <person name="Villarreal Aguilar J.C."/>
            <person name="Widiez T."/>
            <person name="Wong G.K."/>
            <person name="Wymore A."/>
            <person name="Zhang Y."/>
            <person name="Zimmer A.D."/>
            <person name="Quatrano R.S."/>
            <person name="Mayer K.F.X."/>
            <person name="Goodstein D."/>
            <person name="Casacuberta J.M."/>
            <person name="Vandepoele K."/>
            <person name="Reski R."/>
            <person name="Cuming A.C."/>
            <person name="Tuskan G.A."/>
            <person name="Maumus F."/>
            <person name="Salse J."/>
            <person name="Schmutz J."/>
            <person name="Rensing S.A."/>
        </authorList>
    </citation>
    <scope>NUCLEOTIDE SEQUENCE [LARGE SCALE GENOMIC DNA]</scope>
    <source>
        <strain evidence="10 11">cv. Gransden 2004</strain>
    </source>
</reference>
<evidence type="ECO:0000256" key="5">
    <source>
        <dbReference type="ARBA" id="ARBA00023235"/>
    </source>
</evidence>
<protein>
    <recommendedName>
        <fullName evidence="2 6">peptidylprolyl isomerase</fullName>
        <ecNumber evidence="2 6">5.2.1.8</ecNumber>
    </recommendedName>
</protein>
<dbReference type="InParanoid" id="A0A7I4APA8"/>
<keyword evidence="6" id="KW-0697">Rotamase</keyword>
<dbReference type="GO" id="GO:0005783">
    <property type="term" value="C:endoplasmic reticulum"/>
    <property type="evidence" value="ECO:0007669"/>
    <property type="project" value="EnsemblPlants"/>
</dbReference>
<evidence type="ECO:0000256" key="2">
    <source>
        <dbReference type="ARBA" id="ARBA00013194"/>
    </source>
</evidence>
<feature type="domain" description="PPIase FKBP-type" evidence="9">
    <location>
        <begin position="47"/>
        <end position="159"/>
    </location>
</feature>
<dbReference type="GO" id="GO:0042761">
    <property type="term" value="P:very long-chain fatty acid biosynthetic process"/>
    <property type="evidence" value="ECO:0007669"/>
    <property type="project" value="EnsemblPlants"/>
</dbReference>
<accession>A0A7I4APA8</accession>
<keyword evidence="4 7" id="KW-0802">TPR repeat</keyword>
<dbReference type="GO" id="GO:0003755">
    <property type="term" value="F:peptidyl-prolyl cis-trans isomerase activity"/>
    <property type="evidence" value="ECO:0000318"/>
    <property type="project" value="GO_Central"/>
</dbReference>
<dbReference type="GO" id="GO:0048527">
    <property type="term" value="P:lateral root development"/>
    <property type="evidence" value="ECO:0007669"/>
    <property type="project" value="EnsemblPlants"/>
</dbReference>
<name>A0A7I4APA8_PHYPA</name>
<feature type="repeat" description="TPR" evidence="7">
    <location>
        <begin position="498"/>
        <end position="531"/>
    </location>
</feature>
<dbReference type="InterPro" id="IPR011990">
    <property type="entry name" value="TPR-like_helical_dom_sf"/>
</dbReference>
<evidence type="ECO:0000256" key="1">
    <source>
        <dbReference type="ARBA" id="ARBA00000971"/>
    </source>
</evidence>
<dbReference type="InterPro" id="IPR019734">
    <property type="entry name" value="TPR_rpt"/>
</dbReference>
<organism evidence="10 11">
    <name type="scientific">Physcomitrium patens</name>
    <name type="common">Spreading-leaved earth moss</name>
    <name type="synonym">Physcomitrella patens</name>
    <dbReference type="NCBI Taxonomy" id="3218"/>
    <lineage>
        <taxon>Eukaryota</taxon>
        <taxon>Viridiplantae</taxon>
        <taxon>Streptophyta</taxon>
        <taxon>Embryophyta</taxon>
        <taxon>Bryophyta</taxon>
        <taxon>Bryophytina</taxon>
        <taxon>Bryopsida</taxon>
        <taxon>Funariidae</taxon>
        <taxon>Funariales</taxon>
        <taxon>Funariaceae</taxon>
        <taxon>Physcomitrium</taxon>
    </lineage>
</organism>
<dbReference type="Gene3D" id="3.10.50.40">
    <property type="match status" value="3"/>
</dbReference>
<feature type="compositionally biased region" description="Basic and acidic residues" evidence="8">
    <location>
        <begin position="598"/>
        <end position="614"/>
    </location>
</feature>
<dbReference type="AlphaFoldDB" id="A0A7I4APA8"/>